<reference evidence="3" key="1">
    <citation type="journal article" date="2019" name="Int. J. Syst. Evol. Microbiol.">
        <title>The Global Catalogue of Microorganisms (GCM) 10K type strain sequencing project: providing services to taxonomists for standard genome sequencing and annotation.</title>
        <authorList>
            <consortium name="The Broad Institute Genomics Platform"/>
            <consortium name="The Broad Institute Genome Sequencing Center for Infectious Disease"/>
            <person name="Wu L."/>
            <person name="Ma J."/>
        </authorList>
    </citation>
    <scope>NUCLEOTIDE SEQUENCE [LARGE SCALE GENOMIC DNA]</scope>
    <source>
        <strain evidence="3">CCUG 49679</strain>
    </source>
</reference>
<dbReference type="Proteomes" id="UP001596287">
    <property type="component" value="Unassembled WGS sequence"/>
</dbReference>
<proteinExistence type="predicted"/>
<evidence type="ECO:0000256" key="1">
    <source>
        <dbReference type="SAM" id="MobiDB-lite"/>
    </source>
</evidence>
<protein>
    <recommendedName>
        <fullName evidence="4">LTXXQ motif family protein</fullName>
    </recommendedName>
</protein>
<sequence length="145" mass="16595">MTKLFYISVLFLMFGITDGYSQYGGAYNNGYNNGRRSNIDRSIGNDAPRTNKEKPQDYATVYTDYLTKELKLDGLQQAVVKSAVNDNKDALEEIYKMDIAYVEKRDKAQAINDKIASKIKKVLSKEQIEKFDKLKEDAEKKAMKN</sequence>
<evidence type="ECO:0000313" key="3">
    <source>
        <dbReference type="Proteomes" id="UP001596287"/>
    </source>
</evidence>
<dbReference type="RefSeq" id="WP_379792892.1">
    <property type="nucleotide sequence ID" value="NZ_JBHSQB010000010.1"/>
</dbReference>
<evidence type="ECO:0008006" key="4">
    <source>
        <dbReference type="Google" id="ProtNLM"/>
    </source>
</evidence>
<comment type="caution">
    <text evidence="2">The sequence shown here is derived from an EMBL/GenBank/DDBJ whole genome shotgun (WGS) entry which is preliminary data.</text>
</comment>
<accession>A0ABW1PRN1</accession>
<keyword evidence="3" id="KW-1185">Reference proteome</keyword>
<organism evidence="2 3">
    <name type="scientific">Flavobacterium qiangtangense</name>
    <dbReference type="NCBI Taxonomy" id="1442595"/>
    <lineage>
        <taxon>Bacteria</taxon>
        <taxon>Pseudomonadati</taxon>
        <taxon>Bacteroidota</taxon>
        <taxon>Flavobacteriia</taxon>
        <taxon>Flavobacteriales</taxon>
        <taxon>Flavobacteriaceae</taxon>
        <taxon>Flavobacterium</taxon>
    </lineage>
</organism>
<gene>
    <name evidence="2" type="ORF">ACFPVY_14730</name>
</gene>
<dbReference type="EMBL" id="JBHSQB010000010">
    <property type="protein sequence ID" value="MFC6097909.1"/>
    <property type="molecule type" value="Genomic_DNA"/>
</dbReference>
<evidence type="ECO:0000313" key="2">
    <source>
        <dbReference type="EMBL" id="MFC6097909.1"/>
    </source>
</evidence>
<feature type="region of interest" description="Disordered" evidence="1">
    <location>
        <begin position="34"/>
        <end position="55"/>
    </location>
</feature>
<name>A0ABW1PRN1_9FLAO</name>